<accession>A0A1P8WCP0</accession>
<keyword evidence="2" id="KW-0812">Transmembrane</keyword>
<dbReference type="InterPro" id="IPR012902">
    <property type="entry name" value="N_methyl_site"/>
</dbReference>
<evidence type="ECO:0000256" key="1">
    <source>
        <dbReference type="SAM" id="MobiDB-lite"/>
    </source>
</evidence>
<dbReference type="NCBIfam" id="TIGR04294">
    <property type="entry name" value="pre_pil_HX9DG"/>
    <property type="match status" value="1"/>
</dbReference>
<dbReference type="EMBL" id="CP017641">
    <property type="protein sequence ID" value="APZ91821.1"/>
    <property type="molecule type" value="Genomic_DNA"/>
</dbReference>
<feature type="transmembrane region" description="Helical" evidence="2">
    <location>
        <begin position="12"/>
        <end position="38"/>
    </location>
</feature>
<reference evidence="4 5" key="1">
    <citation type="journal article" date="2016" name="Front. Microbiol.">
        <title>Fuerstia marisgermanicae gen. nov., sp. nov., an Unusual Member of the Phylum Planctomycetes from the German Wadden Sea.</title>
        <authorList>
            <person name="Kohn T."/>
            <person name="Heuer A."/>
            <person name="Jogler M."/>
            <person name="Vollmers J."/>
            <person name="Boedeker C."/>
            <person name="Bunk B."/>
            <person name="Rast P."/>
            <person name="Borchert D."/>
            <person name="Glockner I."/>
            <person name="Freese H.M."/>
            <person name="Klenk H.P."/>
            <person name="Overmann J."/>
            <person name="Kaster A.K."/>
            <person name="Rohde M."/>
            <person name="Wiegand S."/>
            <person name="Jogler C."/>
        </authorList>
    </citation>
    <scope>NUCLEOTIDE SEQUENCE [LARGE SCALE GENOMIC DNA]</scope>
    <source>
        <strain evidence="4 5">NH11</strain>
    </source>
</reference>
<sequence>MCTPEKRQQRTRIGFTLIELLVVIAIIAILIALLLPAVQQAREAARRTQCKNNLKQIGLALHNYHDTVRTLPSGRFAASHLGWGTMILPYIDQANLYNSISEHGGMTEIWDVAVSPSTGTTYIRDVAARTVLSGFVCPSDPGSGVNDDPNQQGPEETAGSGNYISYGKSNYVGIAGASNHDDSRDLGGAMDQDKIRPAARFRDFTDGMSNTVIVAERSTMGIYRGSIWIGDRSVGNKMASSTFDSLTRMDRAADNLAYIMFGNNTLSMSSPHVGGVHFLMGDGSVRFGSENMDLRVYAALGTVNGGEVIGEF</sequence>
<evidence type="ECO:0000313" key="4">
    <source>
        <dbReference type="EMBL" id="APZ91821.1"/>
    </source>
</evidence>
<dbReference type="STRING" id="1891926.Fuma_01415"/>
<evidence type="ECO:0000256" key="2">
    <source>
        <dbReference type="SAM" id="Phobius"/>
    </source>
</evidence>
<evidence type="ECO:0000313" key="5">
    <source>
        <dbReference type="Proteomes" id="UP000187735"/>
    </source>
</evidence>
<protein>
    <submittedName>
        <fullName evidence="4">PilD-dependent protein PddA</fullName>
    </submittedName>
</protein>
<dbReference type="RefSeq" id="WP_077023521.1">
    <property type="nucleotide sequence ID" value="NZ_CP017641.1"/>
</dbReference>
<keyword evidence="2" id="KW-0472">Membrane</keyword>
<dbReference type="Pfam" id="PF07963">
    <property type="entry name" value="N_methyl"/>
    <property type="match status" value="1"/>
</dbReference>
<dbReference type="SUPFAM" id="SSF54523">
    <property type="entry name" value="Pili subunits"/>
    <property type="match status" value="1"/>
</dbReference>
<keyword evidence="5" id="KW-1185">Reference proteome</keyword>
<dbReference type="PANTHER" id="PTHR30093">
    <property type="entry name" value="GENERAL SECRETION PATHWAY PROTEIN G"/>
    <property type="match status" value="1"/>
</dbReference>
<dbReference type="PANTHER" id="PTHR30093:SF2">
    <property type="entry name" value="TYPE II SECRETION SYSTEM PROTEIN H"/>
    <property type="match status" value="1"/>
</dbReference>
<dbReference type="AlphaFoldDB" id="A0A1P8WCP0"/>
<organism evidence="4 5">
    <name type="scientific">Fuerstiella marisgermanici</name>
    <dbReference type="NCBI Taxonomy" id="1891926"/>
    <lineage>
        <taxon>Bacteria</taxon>
        <taxon>Pseudomonadati</taxon>
        <taxon>Planctomycetota</taxon>
        <taxon>Planctomycetia</taxon>
        <taxon>Planctomycetales</taxon>
        <taxon>Planctomycetaceae</taxon>
        <taxon>Fuerstiella</taxon>
    </lineage>
</organism>
<dbReference type="KEGG" id="fmr:Fuma_01415"/>
<feature type="compositionally biased region" description="Polar residues" evidence="1">
    <location>
        <begin position="148"/>
        <end position="160"/>
    </location>
</feature>
<evidence type="ECO:0000259" key="3">
    <source>
        <dbReference type="Pfam" id="PF07596"/>
    </source>
</evidence>
<dbReference type="InterPro" id="IPR027558">
    <property type="entry name" value="Pre_pil_HX9DG_C"/>
</dbReference>
<dbReference type="Gene3D" id="3.30.700.10">
    <property type="entry name" value="Glycoprotein, Type 4 Pilin"/>
    <property type="match status" value="1"/>
</dbReference>
<dbReference type="OrthoDB" id="247601at2"/>
<dbReference type="Pfam" id="PF07596">
    <property type="entry name" value="SBP_bac_10"/>
    <property type="match status" value="1"/>
</dbReference>
<dbReference type="InterPro" id="IPR045584">
    <property type="entry name" value="Pilin-like"/>
</dbReference>
<keyword evidence="2" id="KW-1133">Transmembrane helix</keyword>
<dbReference type="Proteomes" id="UP000187735">
    <property type="component" value="Chromosome"/>
</dbReference>
<name>A0A1P8WCP0_9PLAN</name>
<dbReference type="NCBIfam" id="TIGR02532">
    <property type="entry name" value="IV_pilin_GFxxxE"/>
    <property type="match status" value="1"/>
</dbReference>
<feature type="domain" description="DUF1559" evidence="3">
    <location>
        <begin position="39"/>
        <end position="294"/>
    </location>
</feature>
<gene>
    <name evidence="4" type="primary">xcpT_5</name>
    <name evidence="4" type="ORF">Fuma_01415</name>
</gene>
<proteinExistence type="predicted"/>
<feature type="region of interest" description="Disordered" evidence="1">
    <location>
        <begin position="139"/>
        <end position="160"/>
    </location>
</feature>
<dbReference type="InterPro" id="IPR011453">
    <property type="entry name" value="DUF1559"/>
</dbReference>